<dbReference type="CDD" id="cd02065">
    <property type="entry name" value="B12-binding_like"/>
    <property type="match status" value="1"/>
</dbReference>
<comment type="caution">
    <text evidence="4">The sequence shown here is derived from an EMBL/GenBank/DDBJ whole genome shotgun (WGS) entry which is preliminary data.</text>
</comment>
<dbReference type="InterPro" id="IPR036724">
    <property type="entry name" value="Cobalamin-bd_sf"/>
</dbReference>
<dbReference type="PANTHER" id="PTHR45833">
    <property type="entry name" value="METHIONINE SYNTHASE"/>
    <property type="match status" value="1"/>
</dbReference>
<protein>
    <submittedName>
        <fullName evidence="4">Cobalamin B12-binding domain-containing protein</fullName>
    </submittedName>
</protein>
<dbReference type="Pfam" id="PF02607">
    <property type="entry name" value="B12-binding_2"/>
    <property type="match status" value="1"/>
</dbReference>
<dbReference type="Gene3D" id="1.10.1240.10">
    <property type="entry name" value="Methionine synthase domain"/>
    <property type="match status" value="1"/>
</dbReference>
<keyword evidence="5" id="KW-1185">Reference proteome</keyword>
<name>A0ABR8W958_9BACL</name>
<evidence type="ECO:0000256" key="1">
    <source>
        <dbReference type="ARBA" id="ARBA00022723"/>
    </source>
</evidence>
<dbReference type="PANTHER" id="PTHR45833:SF1">
    <property type="entry name" value="METHIONINE SYNTHASE"/>
    <property type="match status" value="1"/>
</dbReference>
<sequence length="219" mass="24644">MNNQSKELAELFLAGNEKQALHTVQAYLQNHTKNELYQHILTPAMYWIGELWEKNIITVADEHLATAICDYVVSVTEMRKGEQTPEQKKVMVLGPEGEDHYIGLKMVASLFKENGWEVRYLGPNLPLGAAIETANRWKPDAIALSAALVYRLPVLKKYTEAFRALDFKPSVILGGRAVAMANWPASESEGVLIVKELDQLKNWIQTGKEPDNEFDISFG</sequence>
<dbReference type="Proteomes" id="UP000658980">
    <property type="component" value="Unassembled WGS sequence"/>
</dbReference>
<dbReference type="EMBL" id="JACSPU010000001">
    <property type="protein sequence ID" value="MBD8013542.1"/>
    <property type="molecule type" value="Genomic_DNA"/>
</dbReference>
<keyword evidence="1" id="KW-0479">Metal-binding</keyword>
<organism evidence="4 5">
    <name type="scientific">Planococcus wigleyi</name>
    <dbReference type="NCBI Taxonomy" id="2762216"/>
    <lineage>
        <taxon>Bacteria</taxon>
        <taxon>Bacillati</taxon>
        <taxon>Bacillota</taxon>
        <taxon>Bacilli</taxon>
        <taxon>Bacillales</taxon>
        <taxon>Caryophanaceae</taxon>
        <taxon>Planococcus</taxon>
    </lineage>
</organism>
<dbReference type="InterPro" id="IPR006158">
    <property type="entry name" value="Cobalamin-bd"/>
</dbReference>
<evidence type="ECO:0000313" key="4">
    <source>
        <dbReference type="EMBL" id="MBD8013542.1"/>
    </source>
</evidence>
<evidence type="ECO:0000256" key="2">
    <source>
        <dbReference type="ARBA" id="ARBA00023285"/>
    </source>
</evidence>
<proteinExistence type="predicted"/>
<dbReference type="InterPro" id="IPR050554">
    <property type="entry name" value="Met_Synthase/Corrinoid"/>
</dbReference>
<reference evidence="4 5" key="1">
    <citation type="submission" date="2020-08" db="EMBL/GenBank/DDBJ databases">
        <title>A Genomic Blueprint of the Chicken Gut Microbiome.</title>
        <authorList>
            <person name="Gilroy R."/>
            <person name="Ravi A."/>
            <person name="Getino M."/>
            <person name="Pursley I."/>
            <person name="Horton D.L."/>
            <person name="Alikhan N.-F."/>
            <person name="Baker D."/>
            <person name="Gharbi K."/>
            <person name="Hall N."/>
            <person name="Watson M."/>
            <person name="Adriaenssens E.M."/>
            <person name="Foster-Nyarko E."/>
            <person name="Jarju S."/>
            <person name="Secka A."/>
            <person name="Antonio M."/>
            <person name="Oren A."/>
            <person name="Chaudhuri R."/>
            <person name="La Ragione R.M."/>
            <person name="Hildebrand F."/>
            <person name="Pallen M.J."/>
        </authorList>
    </citation>
    <scope>NUCLEOTIDE SEQUENCE [LARGE SCALE GENOMIC DNA]</scope>
    <source>
        <strain evidence="4 5">Sa1BUA13</strain>
    </source>
</reference>
<dbReference type="InterPro" id="IPR036594">
    <property type="entry name" value="Meth_synthase_dom"/>
</dbReference>
<accession>A0ABR8W958</accession>
<evidence type="ECO:0000259" key="3">
    <source>
        <dbReference type="PROSITE" id="PS51332"/>
    </source>
</evidence>
<dbReference type="RefSeq" id="WP_191713783.1">
    <property type="nucleotide sequence ID" value="NZ_JACSPU010000001.1"/>
</dbReference>
<gene>
    <name evidence="4" type="ORF">H9630_01835</name>
</gene>
<feature type="domain" description="B12-binding" evidence="3">
    <location>
        <begin position="87"/>
        <end position="211"/>
    </location>
</feature>
<dbReference type="Gene3D" id="3.40.50.280">
    <property type="entry name" value="Cobalamin-binding domain"/>
    <property type="match status" value="1"/>
</dbReference>
<evidence type="ECO:0000313" key="5">
    <source>
        <dbReference type="Proteomes" id="UP000658980"/>
    </source>
</evidence>
<keyword evidence="2" id="KW-0170">Cobalt</keyword>
<dbReference type="SUPFAM" id="SSF52242">
    <property type="entry name" value="Cobalamin (vitamin B12)-binding domain"/>
    <property type="match status" value="1"/>
</dbReference>
<dbReference type="PROSITE" id="PS51332">
    <property type="entry name" value="B12_BINDING"/>
    <property type="match status" value="1"/>
</dbReference>
<dbReference type="InterPro" id="IPR003759">
    <property type="entry name" value="Cbl-bd_cap"/>
</dbReference>
<dbReference type="Pfam" id="PF02310">
    <property type="entry name" value="B12-binding"/>
    <property type="match status" value="1"/>
</dbReference>